<evidence type="ECO:0000313" key="3">
    <source>
        <dbReference type="EMBL" id="CAD6267570.1"/>
    </source>
</evidence>
<dbReference type="AlphaFoldDB" id="A0A811RC74"/>
<proteinExistence type="predicted"/>
<comment type="caution">
    <text evidence="3">The sequence shown here is derived from an EMBL/GenBank/DDBJ whole genome shotgun (WGS) entry which is preliminary data.</text>
</comment>
<dbReference type="Proteomes" id="UP000604825">
    <property type="component" value="Unassembled WGS sequence"/>
</dbReference>
<gene>
    <name evidence="3" type="ORF">NCGR_LOCUS50875</name>
</gene>
<comment type="subcellular location">
    <subcellularLocation>
        <location evidence="1">Nucleus</location>
    </subcellularLocation>
</comment>
<feature type="compositionally biased region" description="Low complexity" evidence="2">
    <location>
        <begin position="60"/>
        <end position="90"/>
    </location>
</feature>
<name>A0A811RC74_9POAL</name>
<feature type="region of interest" description="Disordered" evidence="2">
    <location>
        <begin position="51"/>
        <end position="107"/>
    </location>
</feature>
<evidence type="ECO:0000256" key="2">
    <source>
        <dbReference type="SAM" id="MobiDB-lite"/>
    </source>
</evidence>
<dbReference type="EMBL" id="CAJGYO010000014">
    <property type="protein sequence ID" value="CAD6267570.1"/>
    <property type="molecule type" value="Genomic_DNA"/>
</dbReference>
<protein>
    <submittedName>
        <fullName evidence="3">Uncharacterized protein</fullName>
    </submittedName>
</protein>
<dbReference type="SUPFAM" id="SSF55961">
    <property type="entry name" value="Bet v1-like"/>
    <property type="match status" value="1"/>
</dbReference>
<dbReference type="GO" id="GO:0005634">
    <property type="term" value="C:nucleus"/>
    <property type="evidence" value="ECO:0007669"/>
    <property type="project" value="UniProtKB-SubCell"/>
</dbReference>
<dbReference type="InterPro" id="IPR023393">
    <property type="entry name" value="START-like_dom_sf"/>
</dbReference>
<dbReference type="Gene3D" id="3.30.530.20">
    <property type="match status" value="1"/>
</dbReference>
<keyword evidence="4" id="KW-1185">Reference proteome</keyword>
<organism evidence="3 4">
    <name type="scientific">Miscanthus lutarioriparius</name>
    <dbReference type="NCBI Taxonomy" id="422564"/>
    <lineage>
        <taxon>Eukaryota</taxon>
        <taxon>Viridiplantae</taxon>
        <taxon>Streptophyta</taxon>
        <taxon>Embryophyta</taxon>
        <taxon>Tracheophyta</taxon>
        <taxon>Spermatophyta</taxon>
        <taxon>Magnoliopsida</taxon>
        <taxon>Liliopsida</taxon>
        <taxon>Poales</taxon>
        <taxon>Poaceae</taxon>
        <taxon>PACMAD clade</taxon>
        <taxon>Panicoideae</taxon>
        <taxon>Andropogonodae</taxon>
        <taxon>Andropogoneae</taxon>
        <taxon>Saccharinae</taxon>
        <taxon>Miscanthus</taxon>
    </lineage>
</organism>
<accession>A0A811RC74</accession>
<sequence>MAAVWSVVRRFDQPQTYKQFVRSCMLLVGDGGVGKVRIMYGLPTASSHERLDILDDDSTRATSSASRSSVASTGSRTISPSPPSTRLLLRPTPPPPSWKDVAPGNTPEDTRVLVDTIIKCY</sequence>
<evidence type="ECO:0000313" key="4">
    <source>
        <dbReference type="Proteomes" id="UP000604825"/>
    </source>
</evidence>
<evidence type="ECO:0000256" key="1">
    <source>
        <dbReference type="ARBA" id="ARBA00004123"/>
    </source>
</evidence>
<reference evidence="3" key="1">
    <citation type="submission" date="2020-10" db="EMBL/GenBank/DDBJ databases">
        <authorList>
            <person name="Han B."/>
            <person name="Lu T."/>
            <person name="Zhao Q."/>
            <person name="Huang X."/>
            <person name="Zhao Y."/>
        </authorList>
    </citation>
    <scope>NUCLEOTIDE SEQUENCE</scope>
</reference>